<dbReference type="Pfam" id="PF23024">
    <property type="entry name" value="AMP-dom_DIP2-like"/>
    <property type="match status" value="1"/>
</dbReference>
<keyword evidence="6" id="KW-1133">Transmembrane helix</keyword>
<sequence length="1790" mass="210893">MKKMINYKEHEITSFVDIILLRSHTVPDKKMLTYLTSFDEKKELTYKKINKISQQIAVKILHYLSPGDRALIFHKPSIDYITALFGCLYAGIIAIPVYGPEHGINKNKLYRLKNIIKDSGAKGILLSYKELKNCQHFFSNFYIHKEKIHYITTDDTSNIDFQDWKKPYFNKNHTSIIQYTSGSTSDPKGVMLNHTNLISNILSIQNIFEMKKNKGKAVIWLPPYHDMGLIGGILTPIFVDFPLILISPLLFIQNPIFWLKLISMEKATITGGPNFAFDLCSNKAIIRKLNNIDLSSIKHIFSGAEPINPEVINKFFEIYEKFGLSKKSFSTCYGLAESTLMVTSSKIENNKEIKEKEFFFKKNIVEVFKKNQKSFSLSKKLFSCGKIIPNHKLAIVDPKKSKKLNEKVIGEIYVKGPSVSKGYWKNPKKTKNIFQNFFIKENKKKSYGWLKTGDLGFLYNSQLYVTGRIKDLIIIRGENFYPQDIENYVKELNSKIQLCNSAAFEIDKNHIKEVVLLQEIRKKNLSENFENLALDIRKSILDKLNLLIHNIIFIEKGALPKTTSGKIQRFLAKKYYLSNSFNIIFSFNSQLKEKYKKINYVQKYYIQSLKKEEKKIYYSIIKFIQRYQNLNKDIINFTILEIGLDSLHMMELKNFLEEKYKIILNMHSFLEDTKIFTLVKEVFNKHKENIQKIYIKKEKKKNVLKNQVSKYFSVDPGKSSIYYNYLVQKENSIYEIFRIIKISKSINIKLLEKSIHILLNMYPTLKSRFIVKNTGIVYQEYPVELSFSSIFRKINCKDIDLKETCNIFLKERFNMEKGPLFNIIHINNIKLDYNILIFKIHHIIADFWSIIIIYQNIENIYNNLLKNNSIKNIKIYETFQDVQNKKYKKYIQSNQFIEDNLFWKRYLSKYNLLENTNNIKRKNIQSFQFNLNFNFYNNLLIFSKKKKITPYTILLIIYQITYYRIYKRDYFITGTPVALRDDYLLRNYIGYCVNILPIVSDFSKQNDIYSFTEKVKNDIKNILQHKYFYFSKIIELLKLPRNTDYIPLFNSLFIYQTDHIGSFHFLNTIAANIKDSEFQFLGYPASIWYTNNFNLMHHFIFNISVNKESYSINIEYDENIHNKILIKKFSEQFKLTFQAIIFNKPKAIIEEKQYLFYQNINSTNKKFFKSQYFLDQLFRKQVIKNPNASAIIFDDINITYKKLNKYVNRVSHYLINHILKNEILIAILMEKGIEQIVACLAILSIGKAYLPININFSKNKIHEIMVLGKVKRFLIQKKYLKKFNFKDFQSIDVTSIIENSSFKKSQEYFPKYQLRKLNDLAYVIFTSGSTGTPKGVMIEHKQVVNTILDINEKFQVNNLDRILAISNLDFDLSVYDIFGILSAGGTLVIVPSKFTKEPKYWLYAIQKYQITIWNSVPMFKQMFIEYLQGIDKESFYKKIKLKLILLSGDWIPLDLPEKIFKIYKKNFDSLKVVSLGGATECSIWSNYFIINKNIKYKTSIPYGKPLSNQHLYILDALMLPTNILVPGYLYIGGFGVARGYWDDIKKTNESFYFHKEIGKRIYFTGDMGQYHPDGNIEFLGRKDRQIKINGYRIELEEIQNKLKSHVYVKDSFITVNQNNISAKILAFIILHNNSSMMSHTNIKKELKSFLYKNLSEYMIPNHFQFLKKFPLSKNGKIDENKLYKMHDIPILNIQKSANTKLQKSLKEIWKDLLKIKKDIYINDNFFQLGGSSLLAVRMTNLISKKLNLNIDVSAVFKYQTIESLEKFLQKDKIKIEKNNITKQERILYYE</sequence>
<keyword evidence="6" id="KW-0812">Transmembrane</keyword>
<dbReference type="InterPro" id="IPR036736">
    <property type="entry name" value="ACP-like_sf"/>
</dbReference>
<dbReference type="Pfam" id="PF00550">
    <property type="entry name" value="PP-binding"/>
    <property type="match status" value="1"/>
</dbReference>
<evidence type="ECO:0000256" key="3">
    <source>
        <dbReference type="ARBA" id="ARBA00022553"/>
    </source>
</evidence>
<dbReference type="FunFam" id="3.40.50.12780:FF:000013">
    <property type="entry name" value="Long-chain-fatty-acid--AMP ligase FadD32"/>
    <property type="match status" value="1"/>
</dbReference>
<dbReference type="SUPFAM" id="SSF52777">
    <property type="entry name" value="CoA-dependent acyltransferases"/>
    <property type="match status" value="2"/>
</dbReference>
<dbReference type="Pfam" id="PF00668">
    <property type="entry name" value="Condensation"/>
    <property type="match status" value="1"/>
</dbReference>
<dbReference type="SUPFAM" id="SSF56801">
    <property type="entry name" value="Acetyl-CoA synthetase-like"/>
    <property type="match status" value="2"/>
</dbReference>
<evidence type="ECO:0000256" key="5">
    <source>
        <dbReference type="ARBA" id="ARBA00023098"/>
    </source>
</evidence>
<dbReference type="InterPro" id="IPR006162">
    <property type="entry name" value="Ppantetheine_attach_site"/>
</dbReference>
<evidence type="ECO:0000256" key="1">
    <source>
        <dbReference type="ARBA" id="ARBA00006432"/>
    </source>
</evidence>
<dbReference type="Gene3D" id="1.10.1200.10">
    <property type="entry name" value="ACP-like"/>
    <property type="match status" value="1"/>
</dbReference>
<dbReference type="GO" id="GO:0003824">
    <property type="term" value="F:catalytic activity"/>
    <property type="evidence" value="ECO:0007669"/>
    <property type="project" value="InterPro"/>
</dbReference>
<dbReference type="InterPro" id="IPR042099">
    <property type="entry name" value="ANL_N_sf"/>
</dbReference>
<feature type="domain" description="Carrier" evidence="7">
    <location>
        <begin position="1696"/>
        <end position="1772"/>
    </location>
</feature>
<evidence type="ECO:0000256" key="6">
    <source>
        <dbReference type="SAM" id="Phobius"/>
    </source>
</evidence>
<dbReference type="GO" id="GO:0044550">
    <property type="term" value="P:secondary metabolite biosynthetic process"/>
    <property type="evidence" value="ECO:0007669"/>
    <property type="project" value="TreeGrafter"/>
</dbReference>
<keyword evidence="3" id="KW-0597">Phosphoprotein</keyword>
<dbReference type="PANTHER" id="PTHR45527:SF1">
    <property type="entry name" value="FATTY ACID SYNTHASE"/>
    <property type="match status" value="1"/>
</dbReference>
<keyword evidence="2" id="KW-0596">Phosphopantetheine</keyword>
<dbReference type="PANTHER" id="PTHR45527">
    <property type="entry name" value="NONRIBOSOMAL PEPTIDE SYNTHETASE"/>
    <property type="match status" value="1"/>
</dbReference>
<dbReference type="InterPro" id="IPR000873">
    <property type="entry name" value="AMP-dep_synth/lig_dom"/>
</dbReference>
<dbReference type="GO" id="GO:0006631">
    <property type="term" value="P:fatty acid metabolic process"/>
    <property type="evidence" value="ECO:0007669"/>
    <property type="project" value="UniProtKB-KW"/>
</dbReference>
<dbReference type="Pfam" id="PF13193">
    <property type="entry name" value="AMP-binding_C"/>
    <property type="match status" value="1"/>
</dbReference>
<comment type="similarity">
    <text evidence="1">Belongs to the ATP-dependent AMP-binding enzyme family.</text>
</comment>
<dbReference type="PROSITE" id="PS00455">
    <property type="entry name" value="AMP_BINDING"/>
    <property type="match status" value="2"/>
</dbReference>
<name>G8DB20_9ZZZZ</name>
<dbReference type="Pfam" id="PF00501">
    <property type="entry name" value="AMP-binding"/>
    <property type="match status" value="2"/>
</dbReference>
<gene>
    <name evidence="8" type="ORF">ETU_000009</name>
</gene>
<protein>
    <submittedName>
        <fullName evidence="8">Non-ribosomal peptide synthase dimodule</fullName>
    </submittedName>
</protein>
<dbReference type="InterPro" id="IPR025110">
    <property type="entry name" value="AMP-bd_C"/>
</dbReference>
<evidence type="ECO:0000256" key="4">
    <source>
        <dbReference type="ARBA" id="ARBA00022832"/>
    </source>
</evidence>
<keyword evidence="6" id="KW-0472">Membrane</keyword>
<accession>G8DB20</accession>
<evidence type="ECO:0000259" key="7">
    <source>
        <dbReference type="PROSITE" id="PS50075"/>
    </source>
</evidence>
<dbReference type="PROSITE" id="PS00012">
    <property type="entry name" value="PHOSPHOPANTETHEINE"/>
    <property type="match status" value="1"/>
</dbReference>
<dbReference type="GO" id="GO:0008610">
    <property type="term" value="P:lipid biosynthetic process"/>
    <property type="evidence" value="ECO:0007669"/>
    <property type="project" value="InterPro"/>
</dbReference>
<dbReference type="Gene3D" id="3.30.559.30">
    <property type="entry name" value="Nonribosomal peptide synthetase, condensation domain"/>
    <property type="match status" value="1"/>
</dbReference>
<dbReference type="GO" id="GO:0043041">
    <property type="term" value="P:amino acid activation for nonribosomal peptide biosynthetic process"/>
    <property type="evidence" value="ECO:0007669"/>
    <property type="project" value="TreeGrafter"/>
</dbReference>
<proteinExistence type="inferred from homology"/>
<dbReference type="EMBL" id="HQ609499">
    <property type="protein sequence ID" value="ADQ55476.1"/>
    <property type="molecule type" value="Genomic_DNA"/>
</dbReference>
<dbReference type="Gene3D" id="3.30.300.30">
    <property type="match status" value="2"/>
</dbReference>
<dbReference type="NCBIfam" id="TIGR01733">
    <property type="entry name" value="AA-adenyl-dom"/>
    <property type="match status" value="1"/>
</dbReference>
<dbReference type="Gene3D" id="3.30.559.10">
    <property type="entry name" value="Chloramphenicol acetyltransferase-like domain"/>
    <property type="match status" value="1"/>
</dbReference>
<dbReference type="SUPFAM" id="SSF47336">
    <property type="entry name" value="ACP-like"/>
    <property type="match status" value="2"/>
</dbReference>
<keyword evidence="4" id="KW-0276">Fatty acid metabolism</keyword>
<dbReference type="InterPro" id="IPR023213">
    <property type="entry name" value="CAT-like_dom_sf"/>
</dbReference>
<dbReference type="InterPro" id="IPR001242">
    <property type="entry name" value="Condensation_dom"/>
</dbReference>
<dbReference type="InterPro" id="IPR040097">
    <property type="entry name" value="FAAL/FAAC"/>
</dbReference>
<organism evidence="8">
    <name type="scientific">uncultured organism</name>
    <dbReference type="NCBI Taxonomy" id="155900"/>
    <lineage>
        <taxon>unclassified sequences</taxon>
        <taxon>environmental samples</taxon>
    </lineage>
</organism>
<dbReference type="Gene3D" id="3.40.50.12780">
    <property type="entry name" value="N-terminal domain of ligase-like"/>
    <property type="match status" value="2"/>
</dbReference>
<dbReference type="InterPro" id="IPR010071">
    <property type="entry name" value="AA_adenyl_dom"/>
</dbReference>
<dbReference type="InterPro" id="IPR020845">
    <property type="entry name" value="AMP-binding_CS"/>
</dbReference>
<reference evidence="8" key="1">
    <citation type="journal article" date="2011" name="ACS Chem. Biol.">
        <title>Meta-omic Characterization of the Marine Invertebrate Microbial Consortium That Produces the Chemotherapeutic Natural Product ET-743.</title>
        <authorList>
            <person name="Rath C.M."/>
            <person name="Janto B."/>
            <person name="Earl J."/>
            <person name="Ahmed A."/>
            <person name="Hu F.Z."/>
            <person name="Hiller L."/>
            <person name="Dahlgren M."/>
            <person name="Kreft R."/>
            <person name="Yu F."/>
            <person name="Wolff J.J."/>
            <person name="Kweon H.K."/>
            <person name="Christiansen M.A."/>
            <person name="Hakansson K."/>
            <person name="Williams R.M."/>
            <person name="Ehrlich G.D."/>
            <person name="Sherman D.H."/>
        </authorList>
    </citation>
    <scope>NUCLEOTIDE SEQUENCE</scope>
</reference>
<keyword evidence="5" id="KW-0443">Lipid metabolism</keyword>
<dbReference type="InterPro" id="IPR045851">
    <property type="entry name" value="AMP-bd_C_sf"/>
</dbReference>
<dbReference type="GO" id="GO:0031177">
    <property type="term" value="F:phosphopantetheine binding"/>
    <property type="evidence" value="ECO:0007669"/>
    <property type="project" value="TreeGrafter"/>
</dbReference>
<evidence type="ECO:0000313" key="8">
    <source>
        <dbReference type="EMBL" id="ADQ55476.1"/>
    </source>
</evidence>
<dbReference type="PROSITE" id="PS50075">
    <property type="entry name" value="CARRIER"/>
    <property type="match status" value="1"/>
</dbReference>
<feature type="transmembrane region" description="Helical" evidence="6">
    <location>
        <begin position="78"/>
        <end position="99"/>
    </location>
</feature>
<dbReference type="CDD" id="cd05931">
    <property type="entry name" value="FAAL"/>
    <property type="match status" value="1"/>
</dbReference>
<dbReference type="InterPro" id="IPR009081">
    <property type="entry name" value="PP-bd_ACP"/>
</dbReference>
<evidence type="ECO:0000256" key="2">
    <source>
        <dbReference type="ARBA" id="ARBA00022450"/>
    </source>
</evidence>
<dbReference type="SMR" id="G8DB20"/>